<gene>
    <name evidence="3" type="ordered locus">Gbro_3105</name>
</gene>
<dbReference type="STRING" id="526226.Gbro_3105"/>
<dbReference type="RefSeq" id="WP_012834827.1">
    <property type="nucleotide sequence ID" value="NC_013441.1"/>
</dbReference>
<dbReference type="KEGG" id="gbr:Gbro_3105"/>
<sequence>MATTFVPIGPVTEALTAAWAAIAELGHTLDDDGWTSPSVLPGWTQGDIVAHIIGTESMLAGRDADEVPDVGSLAHVRNPIGELNEKWITQFRSVARGDVLAALDEIVAVRVGALRAMTQEDFDAETMTPAGADTYGRFMRIRIFDCWMHEVDLRDGIGTSTMPTTPTTPTTPTAPDALTTDWALAEIAASLPFVVGKRAGAAAGSTVHFRITGPAPRDVRIAVGERAAAVDAFDGGDDTATVRLTVDAVDLARLVGGRRDADPASVSVDGDAELAARIVERANYVI</sequence>
<dbReference type="Proteomes" id="UP000001219">
    <property type="component" value="Chromosome"/>
</dbReference>
<dbReference type="SUPFAM" id="SSF109854">
    <property type="entry name" value="DinB/YfiT-like putative metalloenzymes"/>
    <property type="match status" value="1"/>
</dbReference>
<name>D0LB18_GORB4</name>
<accession>D0LB18</accession>
<dbReference type="HOGENOM" id="CLU_078210_0_0_11"/>
<dbReference type="EMBL" id="CP001802">
    <property type="protein sequence ID" value="ACY22311.1"/>
    <property type="molecule type" value="Genomic_DNA"/>
</dbReference>
<dbReference type="AlphaFoldDB" id="D0LB18"/>
<dbReference type="eggNOG" id="ENOG5032RB5">
    <property type="taxonomic scope" value="Bacteria"/>
</dbReference>
<dbReference type="Pfam" id="PF07398">
    <property type="entry name" value="MDMPI_C"/>
    <property type="match status" value="1"/>
</dbReference>
<evidence type="ECO:0000313" key="3">
    <source>
        <dbReference type="EMBL" id="ACY22311.1"/>
    </source>
</evidence>
<dbReference type="SUPFAM" id="SSF55718">
    <property type="entry name" value="SCP-like"/>
    <property type="match status" value="1"/>
</dbReference>
<dbReference type="InterPro" id="IPR034660">
    <property type="entry name" value="DinB/YfiT-like"/>
</dbReference>
<feature type="domain" description="MDMPI C-terminal" evidence="1">
    <location>
        <begin position="181"/>
        <end position="277"/>
    </location>
</feature>
<evidence type="ECO:0000259" key="2">
    <source>
        <dbReference type="Pfam" id="PF11716"/>
    </source>
</evidence>
<dbReference type="InterPro" id="IPR036527">
    <property type="entry name" value="SCP2_sterol-bd_dom_sf"/>
</dbReference>
<reference evidence="3 4" key="2">
    <citation type="journal article" date="2010" name="Stand. Genomic Sci.">
        <title>Complete genome sequence of Gordonia bronchialis type strain (3410).</title>
        <authorList>
            <person name="Ivanova N."/>
            <person name="Sikorski J."/>
            <person name="Jando M."/>
            <person name="Lapidus A."/>
            <person name="Nolan M."/>
            <person name="Lucas S."/>
            <person name="Del Rio T.G."/>
            <person name="Tice H."/>
            <person name="Copeland A."/>
            <person name="Cheng J.F."/>
            <person name="Chen F."/>
            <person name="Bruce D."/>
            <person name="Goodwin L."/>
            <person name="Pitluck S."/>
            <person name="Mavromatis K."/>
            <person name="Ovchinnikova G."/>
            <person name="Pati A."/>
            <person name="Chen A."/>
            <person name="Palaniappan K."/>
            <person name="Land M."/>
            <person name="Hauser L."/>
            <person name="Chang Y.J."/>
            <person name="Jeffries C.D."/>
            <person name="Chain P."/>
            <person name="Saunders E."/>
            <person name="Han C."/>
            <person name="Detter J.C."/>
            <person name="Brettin T."/>
            <person name="Rohde M."/>
            <person name="Goker M."/>
            <person name="Bristow J."/>
            <person name="Eisen J.A."/>
            <person name="Markowitz V."/>
            <person name="Hugenholtz P."/>
            <person name="Klenk H.P."/>
            <person name="Kyrpides N.C."/>
        </authorList>
    </citation>
    <scope>NUCLEOTIDE SEQUENCE [LARGE SCALE GENOMIC DNA]</scope>
    <source>
        <strain evidence="4">ATCC 25592 / DSM 43247 / BCRC 13721 / JCM 3198 / KCTC 3076 / NBRC 16047 / NCTC 10667</strain>
    </source>
</reference>
<dbReference type="Gene3D" id="1.20.120.450">
    <property type="entry name" value="dinb family like domain"/>
    <property type="match status" value="1"/>
</dbReference>
<protein>
    <recommendedName>
        <fullName evidence="5">Mycothiol-dependent maleylpyruvate isomerase metal-binding domain-containing protein</fullName>
    </recommendedName>
</protein>
<feature type="domain" description="Mycothiol-dependent maleylpyruvate isomerase metal-binding" evidence="2">
    <location>
        <begin position="15"/>
        <end position="154"/>
    </location>
</feature>
<reference evidence="4" key="1">
    <citation type="submission" date="2009-10" db="EMBL/GenBank/DDBJ databases">
        <title>The complete chromosome of Gordonia bronchialis DSM 43247.</title>
        <authorList>
            <consortium name="US DOE Joint Genome Institute (JGI-PGF)"/>
            <person name="Lucas S."/>
            <person name="Copeland A."/>
            <person name="Lapidus A."/>
            <person name="Glavina del Rio T."/>
            <person name="Dalin E."/>
            <person name="Tice H."/>
            <person name="Bruce D."/>
            <person name="Goodwin L."/>
            <person name="Pitluck S."/>
            <person name="Kyrpides N."/>
            <person name="Mavromatis K."/>
            <person name="Ivanova N."/>
            <person name="Ovchinnikova G."/>
            <person name="Saunders E."/>
            <person name="Brettin T."/>
            <person name="Detter J.C."/>
            <person name="Han C."/>
            <person name="Larimer F."/>
            <person name="Land M."/>
            <person name="Hauser L."/>
            <person name="Markowitz V."/>
            <person name="Cheng J.-F."/>
            <person name="Hugenholtz P."/>
            <person name="Woyke T."/>
            <person name="Wu D."/>
            <person name="Jando M."/>
            <person name="Schneider S."/>
            <person name="Goeker M."/>
            <person name="Klenk H.-P."/>
            <person name="Eisen J.A."/>
        </authorList>
    </citation>
    <scope>NUCLEOTIDE SEQUENCE [LARGE SCALE GENOMIC DNA]</scope>
    <source>
        <strain evidence="4">ATCC 25592 / DSM 43247 / BCRC 13721 / JCM 3198 / KCTC 3076 / NBRC 16047 / NCTC 10667</strain>
    </source>
</reference>
<dbReference type="NCBIfam" id="TIGR03083">
    <property type="entry name" value="maleylpyruvate isomerase family mycothiol-dependent enzyme"/>
    <property type="match status" value="1"/>
</dbReference>
<dbReference type="InterPro" id="IPR017517">
    <property type="entry name" value="Maleyloyr_isom"/>
</dbReference>
<evidence type="ECO:0000313" key="4">
    <source>
        <dbReference type="Proteomes" id="UP000001219"/>
    </source>
</evidence>
<dbReference type="GO" id="GO:0046872">
    <property type="term" value="F:metal ion binding"/>
    <property type="evidence" value="ECO:0007669"/>
    <property type="project" value="InterPro"/>
</dbReference>
<dbReference type="InterPro" id="IPR024344">
    <property type="entry name" value="MDMPI_metal-binding"/>
</dbReference>
<evidence type="ECO:0008006" key="5">
    <source>
        <dbReference type="Google" id="ProtNLM"/>
    </source>
</evidence>
<dbReference type="OrthoDB" id="154293at2"/>
<keyword evidence="4" id="KW-1185">Reference proteome</keyword>
<dbReference type="InterPro" id="IPR010872">
    <property type="entry name" value="MDMPI_C-term_domain"/>
</dbReference>
<proteinExistence type="predicted"/>
<evidence type="ECO:0000259" key="1">
    <source>
        <dbReference type="Pfam" id="PF07398"/>
    </source>
</evidence>
<organism evidence="3 4">
    <name type="scientific">Gordonia bronchialis (strain ATCC 25592 / DSM 43247 / BCRC 13721 / JCM 3198 / KCTC 3076 / NBRC 16047 / NCTC 10667)</name>
    <name type="common">Rhodococcus bronchialis</name>
    <dbReference type="NCBI Taxonomy" id="526226"/>
    <lineage>
        <taxon>Bacteria</taxon>
        <taxon>Bacillati</taxon>
        <taxon>Actinomycetota</taxon>
        <taxon>Actinomycetes</taxon>
        <taxon>Mycobacteriales</taxon>
        <taxon>Gordoniaceae</taxon>
        <taxon>Gordonia</taxon>
    </lineage>
</organism>
<dbReference type="Pfam" id="PF11716">
    <property type="entry name" value="MDMPI_N"/>
    <property type="match status" value="1"/>
</dbReference>